<reference evidence="6 7" key="1">
    <citation type="journal article" date="2019" name="Appl. Environ. Microbiol.">
        <title>Environmental Evidence and Genomic Insight of Iron-oxidizing Bacteria Preference Towards More Corrosion Resistant Stainless Steel at Higher Salinities.</title>
        <authorList>
            <person name="Garrison C.E."/>
            <person name="Price K.A."/>
            <person name="Field E.K."/>
        </authorList>
    </citation>
    <scope>NUCLEOTIDE SEQUENCE [LARGE SCALE GENOMIC DNA]</scope>
    <source>
        <strain evidence="6 7">P3</strain>
    </source>
</reference>
<keyword evidence="3 6" id="KW-0560">Oxidoreductase</keyword>
<sequence>MEYTSEQAPFTSQEREAIYRVIHARRDMRHFAGGSVEPEILSRILAAGHAAPSVGFMQPWRFIRISNSELRNQLAELVEAERQRTAEQMDERKSEFMRLKVEGIRDCAELIAVIQAPDDGTVFGRRTMPDEMALCSTSCAIENMWLAARAENLGMGWVSFFEPADVASLLACPSGARPLALLCLGPVKAFYDKPMLETEGWRQRETMEHILAEDHYPQ</sequence>
<protein>
    <submittedName>
        <fullName evidence="6">5,6-dimethylbenzimidazole synthase</fullName>
        <ecNumber evidence="6">1.13.11.79</ecNumber>
    </submittedName>
</protein>
<evidence type="ECO:0000256" key="3">
    <source>
        <dbReference type="ARBA" id="ARBA00023002"/>
    </source>
</evidence>
<dbReference type="EMBL" id="VBRY01000002">
    <property type="protein sequence ID" value="TLS68741.1"/>
    <property type="molecule type" value="Genomic_DNA"/>
</dbReference>
<name>A0A5R9GR90_9PROT</name>
<keyword evidence="2" id="KW-0288">FMN</keyword>
<dbReference type="SUPFAM" id="SSF55469">
    <property type="entry name" value="FMN-dependent nitroreductase-like"/>
    <property type="match status" value="1"/>
</dbReference>
<evidence type="ECO:0000313" key="6">
    <source>
        <dbReference type="EMBL" id="TLS68741.1"/>
    </source>
</evidence>
<dbReference type="Pfam" id="PF00881">
    <property type="entry name" value="Nitroreductase"/>
    <property type="match status" value="1"/>
</dbReference>
<dbReference type="GO" id="GO:0102919">
    <property type="term" value="F:5,6-dimethylbenzimidazole synthase activity"/>
    <property type="evidence" value="ECO:0007669"/>
    <property type="project" value="UniProtKB-EC"/>
</dbReference>
<dbReference type="Proteomes" id="UP000306585">
    <property type="component" value="Unassembled WGS sequence"/>
</dbReference>
<dbReference type="PANTHER" id="PTHR23026:SF90">
    <property type="entry name" value="IODOTYROSINE DEIODINASE 1"/>
    <property type="match status" value="1"/>
</dbReference>
<evidence type="ECO:0000256" key="4">
    <source>
        <dbReference type="SAM" id="Coils"/>
    </source>
</evidence>
<comment type="caution">
    <text evidence="6">The sequence shown here is derived from an EMBL/GenBank/DDBJ whole genome shotgun (WGS) entry which is preliminary data.</text>
</comment>
<keyword evidence="7" id="KW-1185">Reference proteome</keyword>
<dbReference type="InterPro" id="IPR012825">
    <property type="entry name" value="BluB"/>
</dbReference>
<dbReference type="AlphaFoldDB" id="A0A5R9GR90"/>
<proteinExistence type="predicted"/>
<dbReference type="RefSeq" id="WP_138238360.1">
    <property type="nucleotide sequence ID" value="NZ_VBRY01000002.1"/>
</dbReference>
<dbReference type="NCBIfam" id="TIGR02476">
    <property type="entry name" value="BluB"/>
    <property type="match status" value="1"/>
</dbReference>
<feature type="coiled-coil region" evidence="4">
    <location>
        <begin position="63"/>
        <end position="95"/>
    </location>
</feature>
<evidence type="ECO:0000256" key="1">
    <source>
        <dbReference type="ARBA" id="ARBA00022630"/>
    </source>
</evidence>
<accession>A0A5R9GR90</accession>
<evidence type="ECO:0000259" key="5">
    <source>
        <dbReference type="Pfam" id="PF00881"/>
    </source>
</evidence>
<dbReference type="EC" id="1.13.11.79" evidence="6"/>
<dbReference type="Gene3D" id="3.40.109.10">
    <property type="entry name" value="NADH Oxidase"/>
    <property type="match status" value="1"/>
</dbReference>
<feature type="domain" description="Nitroreductase" evidence="5">
    <location>
        <begin position="22"/>
        <end position="185"/>
    </location>
</feature>
<dbReference type="InterPro" id="IPR029479">
    <property type="entry name" value="Nitroreductase"/>
</dbReference>
<dbReference type="PANTHER" id="PTHR23026">
    <property type="entry name" value="NADPH NITROREDUCTASE"/>
    <property type="match status" value="1"/>
</dbReference>
<gene>
    <name evidence="6" type="primary">bluB</name>
    <name evidence="6" type="ORF">FEF65_03325</name>
</gene>
<evidence type="ECO:0000256" key="2">
    <source>
        <dbReference type="ARBA" id="ARBA00022643"/>
    </source>
</evidence>
<keyword evidence="1" id="KW-0285">Flavoprotein</keyword>
<organism evidence="6 7">
    <name type="scientific">Mariprofundus erugo</name>
    <dbReference type="NCBI Taxonomy" id="2528639"/>
    <lineage>
        <taxon>Bacteria</taxon>
        <taxon>Pseudomonadati</taxon>
        <taxon>Pseudomonadota</taxon>
        <taxon>Candidatius Mariprofundia</taxon>
        <taxon>Mariprofundales</taxon>
        <taxon>Mariprofundaceae</taxon>
        <taxon>Mariprofundus</taxon>
    </lineage>
</organism>
<dbReference type="InterPro" id="IPR050627">
    <property type="entry name" value="Nitroreductase/BluB"/>
</dbReference>
<dbReference type="InterPro" id="IPR000415">
    <property type="entry name" value="Nitroreductase-like"/>
</dbReference>
<evidence type="ECO:0000313" key="7">
    <source>
        <dbReference type="Proteomes" id="UP000306585"/>
    </source>
</evidence>
<keyword evidence="4" id="KW-0175">Coiled coil</keyword>